<organism evidence="12">
    <name type="scientific">Bifidobacterium fermentum</name>
    <dbReference type="NCBI Taxonomy" id="3059035"/>
    <lineage>
        <taxon>Bacteria</taxon>
        <taxon>Bacillati</taxon>
        <taxon>Actinomycetota</taxon>
        <taxon>Actinomycetes</taxon>
        <taxon>Bifidobacteriales</taxon>
        <taxon>Bifidobacteriaceae</taxon>
        <taxon>Bifidobacterium</taxon>
    </lineage>
</organism>
<keyword evidence="4" id="KW-0378">Hydrolase</keyword>
<reference evidence="12" key="1">
    <citation type="submission" date="2023-07" db="EMBL/GenBank/DDBJ databases">
        <title>Bifidobacterium aquikefiriaerophilum sp. nov. and Bifidobacterium eccum sp. nov., isolated from water kefir.</title>
        <authorList>
            <person name="Breselge S."/>
            <person name="Bellassi P."/>
            <person name="Barcenilla C."/>
            <person name="Alvarez-Ordonez A."/>
            <person name="Morelli L."/>
            <person name="Cotter P.D."/>
        </authorList>
    </citation>
    <scope>NUCLEOTIDE SEQUENCE</scope>
    <source>
        <strain evidence="13">WK012_4_13</strain>
        <strain evidence="12">WK013_4_14</strain>
        <strain evidence="11">WK048_4_13</strain>
    </source>
</reference>
<keyword evidence="6 9" id="KW-0472">Membrane</keyword>
<dbReference type="PANTHER" id="PTHR43156">
    <property type="entry name" value="STAGE II SPORULATION PROTEIN E-RELATED"/>
    <property type="match status" value="1"/>
</dbReference>
<dbReference type="SMART" id="SM00304">
    <property type="entry name" value="HAMP"/>
    <property type="match status" value="1"/>
</dbReference>
<dbReference type="Pfam" id="PF00672">
    <property type="entry name" value="HAMP"/>
    <property type="match status" value="1"/>
</dbReference>
<gene>
    <name evidence="13" type="ORF">QN062_02890</name>
    <name evidence="12" type="ORF">QN216_06895</name>
    <name evidence="11" type="ORF">QN217_03555</name>
</gene>
<feature type="compositionally biased region" description="Low complexity" evidence="8">
    <location>
        <begin position="751"/>
        <end position="771"/>
    </location>
</feature>
<evidence type="ECO:0000256" key="3">
    <source>
        <dbReference type="ARBA" id="ARBA00022692"/>
    </source>
</evidence>
<evidence type="ECO:0000259" key="10">
    <source>
        <dbReference type="PROSITE" id="PS50885"/>
    </source>
</evidence>
<dbReference type="EMBL" id="CP129682">
    <property type="protein sequence ID" value="XDS48068.1"/>
    <property type="molecule type" value="Genomic_DNA"/>
</dbReference>
<evidence type="ECO:0000256" key="6">
    <source>
        <dbReference type="ARBA" id="ARBA00023136"/>
    </source>
</evidence>
<evidence type="ECO:0000313" key="11">
    <source>
        <dbReference type="EMBL" id="XDS47224.1"/>
    </source>
</evidence>
<name>A0AB39UFV4_9BIFI</name>
<proteinExistence type="predicted"/>
<dbReference type="KEGG" id="bfk:QN062_02890"/>
<evidence type="ECO:0000256" key="9">
    <source>
        <dbReference type="SAM" id="Phobius"/>
    </source>
</evidence>
<comment type="subcellular location">
    <subcellularLocation>
        <location evidence="1">Cell membrane</location>
        <topology evidence="1">Multi-pass membrane protein</topology>
    </subcellularLocation>
</comment>
<dbReference type="SUPFAM" id="SSF158472">
    <property type="entry name" value="HAMP domain-like"/>
    <property type="match status" value="1"/>
</dbReference>
<dbReference type="RefSeq" id="WP_369342109.1">
    <property type="nucleotide sequence ID" value="NZ_CP129675.1"/>
</dbReference>
<dbReference type="InterPro" id="IPR052016">
    <property type="entry name" value="Bact_Sigma-Reg"/>
</dbReference>
<keyword evidence="5 9" id="KW-1133">Transmembrane helix</keyword>
<dbReference type="InterPro" id="IPR036457">
    <property type="entry name" value="PPM-type-like_dom_sf"/>
</dbReference>
<dbReference type="AlphaFoldDB" id="A0AB39UFV4"/>
<feature type="region of interest" description="Disordered" evidence="8">
    <location>
        <begin position="292"/>
        <end position="318"/>
    </location>
</feature>
<evidence type="ECO:0000256" key="2">
    <source>
        <dbReference type="ARBA" id="ARBA00022475"/>
    </source>
</evidence>
<dbReference type="CDD" id="cd06225">
    <property type="entry name" value="HAMP"/>
    <property type="match status" value="1"/>
</dbReference>
<dbReference type="PROSITE" id="PS50885">
    <property type="entry name" value="HAMP"/>
    <property type="match status" value="1"/>
</dbReference>
<dbReference type="InterPro" id="IPR033479">
    <property type="entry name" value="dCache_1"/>
</dbReference>
<sequence length="799" mass="87103">MTGRDIRKRFSLAAYAVRLRRGIEAKVFRLALRITLIAVLATAIISVSGLFLLRASMSRISTNLTGQMSEGSRKSLEKQALDELSQEARAKASLLDEHIYLIDYFAYMLVDESERILRYPEVYPQFPVEPPESSNDGRLVMQLLHDDRTSIEEARRDSARFGNLGSIMLAIAQNGPDVLSAYVSLESGSTIIADSDSGLHASGSLNAKQRPWYRAAVEAEDLAWSEIYEDTAGRGFVITCSVPFYAKDGSLDGVGAIDLKLSRFSDISGIAELTENTSIFLLNSQGALIDEDSEVGSSDTPLDGEAGNAEKPGNLAESSDSKLRELAEAMMDDKQGVRQVALDGEDVYVAFAPLENLDWNLAVVQSVEKVMEPIRLGERSIEAMQTQAHHAITQAISVMVAALVVAAFTIIVLVALLSRRFAHALTAPITLLRQRVSEIASGNLDTVIAIDTSDEIEDLGASVSSMSRELKEHIRNLNKVTAERERIGAELSIATRIQNAMLPQASSPFPERHEFRLVASMQAAKEVGGDFYDFFLIDDDTLVVIMADVSGKGVPAALFMAISKTVIKHNAMGGMGPGEALSSANKLLCESNSASMFVTVFIGYLTISTGRFRYANAGHTPPLIRRSDAGFELLPMLPGMVLAGLEGIRYRELVTSLSRGDEILLYTDGVTEMANERHELFGEERLIHAVSNVPQSQFERLLPELKSQVFAFAGSAEQTDDLTVLALQFVACDASCAEDARRLGERKQTDMTSVIPSVMTSSMTSSTTPPVHGESDGDLNSMRQARRISTHTNQGEMHE</sequence>
<keyword evidence="2" id="KW-1003">Cell membrane</keyword>
<evidence type="ECO:0000313" key="13">
    <source>
        <dbReference type="EMBL" id="XDS51145.1"/>
    </source>
</evidence>
<evidence type="ECO:0000313" key="12">
    <source>
        <dbReference type="EMBL" id="XDS48068.1"/>
    </source>
</evidence>
<accession>A0AB39UFV4</accession>
<dbReference type="InterPro" id="IPR001932">
    <property type="entry name" value="PPM-type_phosphatase-like_dom"/>
</dbReference>
<dbReference type="PANTHER" id="PTHR43156:SF2">
    <property type="entry name" value="STAGE II SPORULATION PROTEIN E"/>
    <property type="match status" value="1"/>
</dbReference>
<dbReference type="InterPro" id="IPR003660">
    <property type="entry name" value="HAMP_dom"/>
</dbReference>
<dbReference type="InterPro" id="IPR029151">
    <property type="entry name" value="Sensor-like_sf"/>
</dbReference>
<keyword evidence="7" id="KW-0175">Coiled coil</keyword>
<dbReference type="CDD" id="cd12913">
    <property type="entry name" value="PDC1_MCP_like"/>
    <property type="match status" value="1"/>
</dbReference>
<feature type="transmembrane region" description="Helical" evidence="9">
    <location>
        <begin position="30"/>
        <end position="53"/>
    </location>
</feature>
<evidence type="ECO:0000256" key="4">
    <source>
        <dbReference type="ARBA" id="ARBA00022801"/>
    </source>
</evidence>
<dbReference type="SMART" id="SM00331">
    <property type="entry name" value="PP2C_SIG"/>
    <property type="match status" value="1"/>
</dbReference>
<dbReference type="GO" id="GO:0016791">
    <property type="term" value="F:phosphatase activity"/>
    <property type="evidence" value="ECO:0007669"/>
    <property type="project" value="TreeGrafter"/>
</dbReference>
<feature type="domain" description="HAMP" evidence="10">
    <location>
        <begin position="423"/>
        <end position="475"/>
    </location>
</feature>
<dbReference type="EMBL" id="CP129683">
    <property type="protein sequence ID" value="XDS51145.1"/>
    <property type="molecule type" value="Genomic_DNA"/>
</dbReference>
<keyword evidence="3 9" id="KW-0812">Transmembrane</keyword>
<dbReference type="EMBL" id="CP129675">
    <property type="protein sequence ID" value="XDS47224.1"/>
    <property type="molecule type" value="Genomic_DNA"/>
</dbReference>
<dbReference type="Gene3D" id="6.10.340.10">
    <property type="match status" value="1"/>
</dbReference>
<evidence type="ECO:0000256" key="7">
    <source>
        <dbReference type="SAM" id="Coils"/>
    </source>
</evidence>
<evidence type="ECO:0000256" key="8">
    <source>
        <dbReference type="SAM" id="MobiDB-lite"/>
    </source>
</evidence>
<feature type="transmembrane region" description="Helical" evidence="9">
    <location>
        <begin position="395"/>
        <end position="417"/>
    </location>
</feature>
<evidence type="ECO:0000256" key="1">
    <source>
        <dbReference type="ARBA" id="ARBA00004651"/>
    </source>
</evidence>
<evidence type="ECO:0000256" key="5">
    <source>
        <dbReference type="ARBA" id="ARBA00022989"/>
    </source>
</evidence>
<dbReference type="SUPFAM" id="SSF103190">
    <property type="entry name" value="Sensory domain-like"/>
    <property type="match status" value="1"/>
</dbReference>
<dbReference type="Pfam" id="PF02743">
    <property type="entry name" value="dCache_1"/>
    <property type="match status" value="1"/>
</dbReference>
<dbReference type="SUPFAM" id="SSF81606">
    <property type="entry name" value="PP2C-like"/>
    <property type="match status" value="1"/>
</dbReference>
<dbReference type="Pfam" id="PF07228">
    <property type="entry name" value="SpoIIE"/>
    <property type="match status" value="1"/>
</dbReference>
<dbReference type="Gene3D" id="3.60.40.10">
    <property type="entry name" value="PPM-type phosphatase domain"/>
    <property type="match status" value="1"/>
</dbReference>
<dbReference type="GO" id="GO:0005886">
    <property type="term" value="C:plasma membrane"/>
    <property type="evidence" value="ECO:0007669"/>
    <property type="project" value="UniProtKB-SubCell"/>
</dbReference>
<protein>
    <submittedName>
        <fullName evidence="12">SpoIIE family protein phosphatase</fullName>
    </submittedName>
</protein>
<feature type="coiled-coil region" evidence="7">
    <location>
        <begin position="463"/>
        <end position="490"/>
    </location>
</feature>
<feature type="region of interest" description="Disordered" evidence="8">
    <location>
        <begin position="744"/>
        <end position="781"/>
    </location>
</feature>
<dbReference type="GO" id="GO:0007165">
    <property type="term" value="P:signal transduction"/>
    <property type="evidence" value="ECO:0007669"/>
    <property type="project" value="InterPro"/>
</dbReference>
<dbReference type="Gene3D" id="3.30.450.20">
    <property type="entry name" value="PAS domain"/>
    <property type="match status" value="1"/>
</dbReference>